<organism evidence="1">
    <name type="scientific">marine sediment metagenome</name>
    <dbReference type="NCBI Taxonomy" id="412755"/>
    <lineage>
        <taxon>unclassified sequences</taxon>
        <taxon>metagenomes</taxon>
        <taxon>ecological metagenomes</taxon>
    </lineage>
</organism>
<dbReference type="AlphaFoldDB" id="X1AMK0"/>
<comment type="caution">
    <text evidence="1">The sequence shown here is derived from an EMBL/GenBank/DDBJ whole genome shotgun (WGS) entry which is preliminary data.</text>
</comment>
<sequence>MSLGPKQIRELLEEYLVIFYSKVSDIQITFLVADKEQGIWKANIKFKRDPSDLFYNIAMFSIDATSGDITQFKEGWTWRY</sequence>
<evidence type="ECO:0008006" key="2">
    <source>
        <dbReference type="Google" id="ProtNLM"/>
    </source>
</evidence>
<evidence type="ECO:0000313" key="1">
    <source>
        <dbReference type="EMBL" id="GAG70687.1"/>
    </source>
</evidence>
<reference evidence="1" key="1">
    <citation type="journal article" date="2014" name="Front. Microbiol.">
        <title>High frequency of phylogenetically diverse reductive dehalogenase-homologous genes in deep subseafloor sedimentary metagenomes.</title>
        <authorList>
            <person name="Kawai M."/>
            <person name="Futagami T."/>
            <person name="Toyoda A."/>
            <person name="Takaki Y."/>
            <person name="Nishi S."/>
            <person name="Hori S."/>
            <person name="Arai W."/>
            <person name="Tsubouchi T."/>
            <person name="Morono Y."/>
            <person name="Uchiyama I."/>
            <person name="Ito T."/>
            <person name="Fujiyama A."/>
            <person name="Inagaki F."/>
            <person name="Takami H."/>
        </authorList>
    </citation>
    <scope>NUCLEOTIDE SEQUENCE</scope>
    <source>
        <strain evidence="1">Expedition CK06-06</strain>
    </source>
</reference>
<accession>X1AMK0</accession>
<proteinExistence type="predicted"/>
<dbReference type="EMBL" id="BART01001544">
    <property type="protein sequence ID" value="GAG70687.1"/>
    <property type="molecule type" value="Genomic_DNA"/>
</dbReference>
<protein>
    <recommendedName>
        <fullName evidence="2">SnoaL-like domain-containing protein</fullName>
    </recommendedName>
</protein>
<name>X1AMK0_9ZZZZ</name>
<gene>
    <name evidence="1" type="ORF">S01H4_05356</name>
</gene>